<comment type="caution">
    <text evidence="2">The sequence shown here is derived from an EMBL/GenBank/DDBJ whole genome shotgun (WGS) entry which is preliminary data.</text>
</comment>
<keyword evidence="3" id="KW-1185">Reference proteome</keyword>
<feature type="compositionally biased region" description="Polar residues" evidence="1">
    <location>
        <begin position="376"/>
        <end position="387"/>
    </location>
</feature>
<feature type="region of interest" description="Disordered" evidence="1">
    <location>
        <begin position="333"/>
        <end position="424"/>
    </location>
</feature>
<dbReference type="STRING" id="139825.A0A401GXD5"/>
<evidence type="ECO:0000256" key="1">
    <source>
        <dbReference type="SAM" id="MobiDB-lite"/>
    </source>
</evidence>
<dbReference type="Proteomes" id="UP000287166">
    <property type="component" value="Unassembled WGS sequence"/>
</dbReference>
<dbReference type="RefSeq" id="XP_027617794.1">
    <property type="nucleotide sequence ID" value="XM_027761993.1"/>
</dbReference>
<feature type="compositionally biased region" description="Low complexity" evidence="1">
    <location>
        <begin position="566"/>
        <end position="603"/>
    </location>
</feature>
<reference evidence="2 3" key="1">
    <citation type="journal article" date="2018" name="Sci. Rep.">
        <title>Genome sequence of the cauliflower mushroom Sparassis crispa (Hanabiratake) and its association with beneficial usage.</title>
        <authorList>
            <person name="Kiyama R."/>
            <person name="Furutani Y."/>
            <person name="Kawaguchi K."/>
            <person name="Nakanishi T."/>
        </authorList>
    </citation>
    <scope>NUCLEOTIDE SEQUENCE [LARGE SCALE GENOMIC DNA]</scope>
</reference>
<protein>
    <submittedName>
        <fullName evidence="2">Uncharacterized protein</fullName>
    </submittedName>
</protein>
<gene>
    <name evidence="2" type="ORF">SCP_1001240</name>
</gene>
<feature type="region of interest" description="Disordered" evidence="1">
    <location>
        <begin position="128"/>
        <end position="235"/>
    </location>
</feature>
<feature type="compositionally biased region" description="Polar residues" evidence="1">
    <location>
        <begin position="213"/>
        <end position="235"/>
    </location>
</feature>
<accession>A0A401GXD5</accession>
<feature type="compositionally biased region" description="Low complexity" evidence="1">
    <location>
        <begin position="393"/>
        <end position="424"/>
    </location>
</feature>
<evidence type="ECO:0000313" key="2">
    <source>
        <dbReference type="EMBL" id="GBE86881.1"/>
    </source>
</evidence>
<feature type="compositionally biased region" description="Low complexity" evidence="1">
    <location>
        <begin position="519"/>
        <end position="544"/>
    </location>
</feature>
<dbReference type="OrthoDB" id="3064136at2759"/>
<dbReference type="InParanoid" id="A0A401GXD5"/>
<proteinExistence type="predicted"/>
<dbReference type="AlphaFoldDB" id="A0A401GXD5"/>
<feature type="compositionally biased region" description="Basic and acidic residues" evidence="1">
    <location>
        <begin position="334"/>
        <end position="343"/>
    </location>
</feature>
<sequence>MSEQTHTTRLSHLSLLALDHLSSRLYGSEKLSVIFVFLLGYISRQLGALSAHWASQQPYSRPRLHCSYKDEYLNHTCSASPILRVWATTSNTCVAASVRSSDAMATHVELGSLGESLTEELFPNAVFGSAPRRHKNSNPKPKVDTSVPTLTRRITMQTTPPKVPSRSLTRPSSAAKRPDSPDLGTILANTPRPRRKSSASFSPASGGLHLRSRSTTNGLSRRSSIAEQSPDNVSVSDYGALLEEAEGVDTDEENRLGKVVEDGGSESDSSIDLHTPLPHLMFRDGLLSPRSRLFPQGSSPFALEDGDEDPDFDRARSVLSVVSTAGSLKTKLGFLRDPRDTNRRRNRHRDGRLLRAGMGLTTGLGWSDSEDEDAPSTLTRRLIQTSIAPKPSPSLSSPTSSRRSSQVTRESTVSPLLSRSPPLQPSFLRKNLLVRSASTSFSWVRPEPDPSPPSSEPKTTRNRTQSSASVSTVSTVSQYSQTSSTASASTSSTPSVRRPMKLPKSTELQFDVARKRTESSASTSSLPHTSSASAGSPSSSTIASGVPRALRLPQSTSMSNIKSRSNRSTSVSSTLVRQRTRTLSTSQAASSVPRPLKTALRAPAPAPAPLHVSDITDRSASVSPPPPSPSSPRARPLVAGPRPRPRTGTGMAYRTGSYPSLQGTAMRMRTMSMASSNDARVMI</sequence>
<feature type="region of interest" description="Disordered" evidence="1">
    <location>
        <begin position="439"/>
        <end position="658"/>
    </location>
</feature>
<dbReference type="GeneID" id="38783798"/>
<name>A0A401GXD5_9APHY</name>
<dbReference type="EMBL" id="BFAD01000010">
    <property type="protein sequence ID" value="GBE86881.1"/>
    <property type="molecule type" value="Genomic_DNA"/>
</dbReference>
<feature type="compositionally biased region" description="Polar residues" evidence="1">
    <location>
        <begin position="146"/>
        <end position="172"/>
    </location>
</feature>
<evidence type="ECO:0000313" key="3">
    <source>
        <dbReference type="Proteomes" id="UP000287166"/>
    </source>
</evidence>
<feature type="compositionally biased region" description="Polar residues" evidence="1">
    <location>
        <begin position="553"/>
        <end position="562"/>
    </location>
</feature>
<organism evidence="2 3">
    <name type="scientific">Sparassis crispa</name>
    <dbReference type="NCBI Taxonomy" id="139825"/>
    <lineage>
        <taxon>Eukaryota</taxon>
        <taxon>Fungi</taxon>
        <taxon>Dikarya</taxon>
        <taxon>Basidiomycota</taxon>
        <taxon>Agaricomycotina</taxon>
        <taxon>Agaricomycetes</taxon>
        <taxon>Polyporales</taxon>
        <taxon>Sparassidaceae</taxon>
        <taxon>Sparassis</taxon>
    </lineage>
</organism>
<feature type="compositionally biased region" description="Low complexity" evidence="1">
    <location>
        <begin position="464"/>
        <end position="493"/>
    </location>
</feature>